<reference evidence="5" key="2">
    <citation type="submission" date="2013-10" db="EMBL/GenBank/DDBJ databases">
        <title>Genomic analysis of the causative agents of coccidiosis in chickens.</title>
        <authorList>
            <person name="Reid A.J."/>
            <person name="Blake D."/>
            <person name="Billington K."/>
            <person name="Browne H."/>
            <person name="Dunn M."/>
            <person name="Hung S."/>
            <person name="Kawahara F."/>
            <person name="Miranda-Saavedra D."/>
            <person name="Mourier T."/>
            <person name="Nagra H."/>
            <person name="Otto T.D."/>
            <person name="Rawlings N."/>
            <person name="Sanchez A."/>
            <person name="Sanders M."/>
            <person name="Subramaniam C."/>
            <person name="Tay Y."/>
            <person name="Dear P."/>
            <person name="Doerig C."/>
            <person name="Gruber A."/>
            <person name="Parkinson J."/>
            <person name="Shirley M."/>
            <person name="Wan K.L."/>
            <person name="Berriman M."/>
            <person name="Tomley F."/>
            <person name="Pain A."/>
        </authorList>
    </citation>
    <scope>NUCLEOTIDE SEQUENCE [LARGE SCALE GENOMIC DNA]</scope>
    <source>
        <strain evidence="5">Houghton</strain>
    </source>
</reference>
<keyword evidence="6" id="KW-1185">Reference proteome</keyword>
<dbReference type="GeneID" id="25249232"/>
<evidence type="ECO:0000313" key="4">
    <source>
        <dbReference type="EMBL" id="AET50723.1"/>
    </source>
</evidence>
<evidence type="ECO:0000313" key="6">
    <source>
        <dbReference type="Proteomes" id="UP000030747"/>
    </source>
</evidence>
<dbReference type="OrthoDB" id="10400902at2759"/>
<feature type="transmembrane region" description="Helical" evidence="3">
    <location>
        <begin position="45"/>
        <end position="63"/>
    </location>
</feature>
<reference evidence="4" key="1">
    <citation type="journal article" date="2012" name="BMC Genomics">
        <title>Characterisation of full-length cDNA sequences provides insights into the Eimeria tenella transcriptome.</title>
        <authorList>
            <person name="Amiruddin N."/>
            <person name="Lee X.W."/>
            <person name="Blake D.P."/>
            <person name="Suzuki Y."/>
            <person name="Tay Y.L."/>
            <person name="Lim L.S."/>
            <person name="Tomley F.M."/>
            <person name="Watanabe J."/>
            <person name="Sugimoto C."/>
            <person name="Wan K.L."/>
        </authorList>
    </citation>
    <scope>NUCLEOTIDE SEQUENCE</scope>
    <source>
        <strain evidence="4">Houghton</strain>
    </source>
</reference>
<reference evidence="5" key="3">
    <citation type="submission" date="2013-10" db="EMBL/GenBank/DDBJ databases">
        <authorList>
            <person name="Aslett M."/>
        </authorList>
    </citation>
    <scope>NUCLEOTIDE SEQUENCE [LARGE SCALE GENOMIC DNA]</scope>
    <source>
        <strain evidence="5">Houghton</strain>
    </source>
</reference>
<keyword evidence="3" id="KW-0812">Transmembrane</keyword>
<feature type="coiled-coil region" evidence="1">
    <location>
        <begin position="356"/>
        <end position="383"/>
    </location>
</feature>
<organism evidence="4">
    <name type="scientific">Eimeria tenella</name>
    <name type="common">Coccidian parasite</name>
    <dbReference type="NCBI Taxonomy" id="5802"/>
    <lineage>
        <taxon>Eukaryota</taxon>
        <taxon>Sar</taxon>
        <taxon>Alveolata</taxon>
        <taxon>Apicomplexa</taxon>
        <taxon>Conoidasida</taxon>
        <taxon>Coccidia</taxon>
        <taxon>Eucoccidiorida</taxon>
        <taxon>Eimeriorina</taxon>
        <taxon>Eimeriidae</taxon>
        <taxon>Eimeria</taxon>
    </lineage>
</organism>
<gene>
    <name evidence="5" type="ORF">ETH_00000020</name>
</gene>
<name>H9B9R3_EIMTE</name>
<feature type="compositionally biased region" description="Low complexity" evidence="2">
    <location>
        <begin position="160"/>
        <end position="181"/>
    </location>
</feature>
<dbReference type="EMBL" id="JN987500">
    <property type="protein sequence ID" value="AET50723.1"/>
    <property type="molecule type" value="mRNA"/>
</dbReference>
<accession>H9B9R3</accession>
<feature type="compositionally biased region" description="Basic and acidic residues" evidence="2">
    <location>
        <begin position="144"/>
        <end position="157"/>
    </location>
</feature>
<evidence type="ECO:0000256" key="3">
    <source>
        <dbReference type="SAM" id="Phobius"/>
    </source>
</evidence>
<proteinExistence type="evidence at transcript level"/>
<dbReference type="RefSeq" id="XP_013233218.1">
    <property type="nucleotide sequence ID" value="XM_013377764.1"/>
</dbReference>
<keyword evidence="3" id="KW-0472">Membrane</keyword>
<evidence type="ECO:0000256" key="1">
    <source>
        <dbReference type="SAM" id="Coils"/>
    </source>
</evidence>
<dbReference type="AlphaFoldDB" id="H9B9R3"/>
<protein>
    <submittedName>
        <fullName evidence="4">Uncharacterized protein</fullName>
    </submittedName>
</protein>
<keyword evidence="1" id="KW-0175">Coiled coil</keyword>
<dbReference type="VEuPathDB" id="ToxoDB:ETH2_1020400"/>
<dbReference type="VEuPathDB" id="ToxoDB:ETH_00000020"/>
<evidence type="ECO:0000256" key="2">
    <source>
        <dbReference type="SAM" id="MobiDB-lite"/>
    </source>
</evidence>
<dbReference type="EMBL" id="HG675721">
    <property type="protein sequence ID" value="CDJ42468.1"/>
    <property type="molecule type" value="Genomic_DNA"/>
</dbReference>
<feature type="region of interest" description="Disordered" evidence="2">
    <location>
        <begin position="82"/>
        <end position="211"/>
    </location>
</feature>
<keyword evidence="3" id="KW-1133">Transmembrane helix</keyword>
<evidence type="ECO:0000313" key="5">
    <source>
        <dbReference type="EMBL" id="CDJ42468.1"/>
    </source>
</evidence>
<feature type="compositionally biased region" description="Low complexity" evidence="2">
    <location>
        <begin position="201"/>
        <end position="211"/>
    </location>
</feature>
<sequence length="553" mass="59649">MASPQAAHFNTVESGTVSLDQRERAEALFQNARLARKRRQAVHRGLRISIVTLVGLAAVLLILTCVHRIGLRRVAGRHDWRRLANSSPGGNPSGDGEEKNNDECEPMLEGAQAVPASEETGQETGGGPVLGEESFYEEAPSGTDEARMEELQAHEPMELSGPEPETGAAAPAPSTSSGVRAPPSPPRKRKAKTKHLEKSSPRSGSPPSSVPQNVAECLLGVDYFESLALDMSNGNPAHAGIGKLEAIQQAADNTLSCAENAEGAVSHDTMSSLVRLLGLLLDMFQDEMTKTRILLTETDLGPGRDALQDVMENLNEADNEMRAIDQFISSHSPYREGLFPAVHDNADAMKAIAIHMACLELGVNSAEALADAYEEKRTSESRERLEEFLGVFGSFGEHLSVLLQWMDGAGLEGPRRVLSTYSTMLDKFVGIARERLHNTNTSLNVSPLASPVGPMISIIPFDMQGFTVASPARPLQDATLGLRNMSRKHRSSPTAESRAQLETQITLCEILIGDAQQQVSQGQIADPLLPEVVGCICELTEAIGEVRNMLERS</sequence>
<dbReference type="Proteomes" id="UP000030747">
    <property type="component" value="Unassembled WGS sequence"/>
</dbReference>